<feature type="transmembrane region" description="Helical" evidence="4">
    <location>
        <begin position="204"/>
        <end position="226"/>
    </location>
</feature>
<keyword evidence="4" id="KW-0812">Transmembrane</keyword>
<comment type="similarity">
    <text evidence="2">Belongs to the major facilitator superfamily. Monocarboxylate porter (TC 2.A.1.13) family.</text>
</comment>
<dbReference type="PANTHER" id="PTHR11360">
    <property type="entry name" value="MONOCARBOXYLATE TRANSPORTER"/>
    <property type="match status" value="1"/>
</dbReference>
<feature type="transmembrane region" description="Helical" evidence="4">
    <location>
        <begin position="344"/>
        <end position="368"/>
    </location>
</feature>
<dbReference type="Gene3D" id="1.20.1250.20">
    <property type="entry name" value="MFS general substrate transporter like domains"/>
    <property type="match status" value="2"/>
</dbReference>
<keyword evidence="4" id="KW-0472">Membrane</keyword>
<feature type="transmembrane region" description="Helical" evidence="4">
    <location>
        <begin position="464"/>
        <end position="484"/>
    </location>
</feature>
<dbReference type="InterPro" id="IPR020846">
    <property type="entry name" value="MFS_dom"/>
</dbReference>
<feature type="transmembrane region" description="Helical" evidence="4">
    <location>
        <begin position="496"/>
        <end position="517"/>
    </location>
</feature>
<evidence type="ECO:0000256" key="1">
    <source>
        <dbReference type="ARBA" id="ARBA00004141"/>
    </source>
</evidence>
<dbReference type="GO" id="GO:0016020">
    <property type="term" value="C:membrane"/>
    <property type="evidence" value="ECO:0007669"/>
    <property type="project" value="UniProtKB-SubCell"/>
</dbReference>
<gene>
    <name evidence="6" type="ORF">BP01DRAFT_425204</name>
</gene>
<accession>A0A318Z6S8</accession>
<evidence type="ECO:0000256" key="3">
    <source>
        <dbReference type="SAM" id="MobiDB-lite"/>
    </source>
</evidence>
<dbReference type="InterPro" id="IPR050327">
    <property type="entry name" value="Proton-linked_MCT"/>
</dbReference>
<feature type="transmembrane region" description="Helical" evidence="4">
    <location>
        <begin position="389"/>
        <end position="410"/>
    </location>
</feature>
<keyword evidence="4" id="KW-1133">Transmembrane helix</keyword>
<dbReference type="AlphaFoldDB" id="A0A318Z6S8"/>
<feature type="transmembrane region" description="Helical" evidence="4">
    <location>
        <begin position="170"/>
        <end position="192"/>
    </location>
</feature>
<dbReference type="InterPro" id="IPR036259">
    <property type="entry name" value="MFS_trans_sf"/>
</dbReference>
<evidence type="ECO:0000259" key="5">
    <source>
        <dbReference type="PROSITE" id="PS50850"/>
    </source>
</evidence>
<feature type="transmembrane region" description="Helical" evidence="4">
    <location>
        <begin position="422"/>
        <end position="444"/>
    </location>
</feature>
<feature type="transmembrane region" description="Helical" evidence="4">
    <location>
        <begin position="264"/>
        <end position="283"/>
    </location>
</feature>
<dbReference type="Pfam" id="PF07690">
    <property type="entry name" value="MFS_1"/>
    <property type="match status" value="1"/>
</dbReference>
<dbReference type="EMBL" id="KZ821247">
    <property type="protein sequence ID" value="PYH43011.1"/>
    <property type="molecule type" value="Genomic_DNA"/>
</dbReference>
<proteinExistence type="inferred from homology"/>
<organism evidence="6 7">
    <name type="scientific">Aspergillus saccharolyticus JOP 1030-1</name>
    <dbReference type="NCBI Taxonomy" id="1450539"/>
    <lineage>
        <taxon>Eukaryota</taxon>
        <taxon>Fungi</taxon>
        <taxon>Dikarya</taxon>
        <taxon>Ascomycota</taxon>
        <taxon>Pezizomycotina</taxon>
        <taxon>Eurotiomycetes</taxon>
        <taxon>Eurotiomycetidae</taxon>
        <taxon>Eurotiales</taxon>
        <taxon>Aspergillaceae</taxon>
        <taxon>Aspergillus</taxon>
        <taxon>Aspergillus subgen. Circumdati</taxon>
    </lineage>
</organism>
<dbReference type="GO" id="GO:0022857">
    <property type="term" value="F:transmembrane transporter activity"/>
    <property type="evidence" value="ECO:0007669"/>
    <property type="project" value="InterPro"/>
</dbReference>
<evidence type="ECO:0000313" key="6">
    <source>
        <dbReference type="EMBL" id="PYH43011.1"/>
    </source>
</evidence>
<comment type="subcellular location">
    <subcellularLocation>
        <location evidence="1">Membrane</location>
        <topology evidence="1">Multi-pass membrane protein</topology>
    </subcellularLocation>
</comment>
<dbReference type="Proteomes" id="UP000248349">
    <property type="component" value="Unassembled WGS sequence"/>
</dbReference>
<dbReference type="InterPro" id="IPR011701">
    <property type="entry name" value="MFS"/>
</dbReference>
<keyword evidence="7" id="KW-1185">Reference proteome</keyword>
<feature type="transmembrane region" description="Helical" evidence="4">
    <location>
        <begin position="96"/>
        <end position="122"/>
    </location>
</feature>
<feature type="domain" description="Major facilitator superfamily (MFS) profile" evidence="5">
    <location>
        <begin position="98"/>
        <end position="522"/>
    </location>
</feature>
<dbReference type="OrthoDB" id="6499973at2759"/>
<feature type="transmembrane region" description="Helical" evidence="4">
    <location>
        <begin position="143"/>
        <end position="164"/>
    </location>
</feature>
<reference evidence="6 7" key="1">
    <citation type="submission" date="2016-12" db="EMBL/GenBank/DDBJ databases">
        <title>The genomes of Aspergillus section Nigri reveals drivers in fungal speciation.</title>
        <authorList>
            <consortium name="DOE Joint Genome Institute"/>
            <person name="Vesth T.C."/>
            <person name="Nybo J."/>
            <person name="Theobald S."/>
            <person name="Brandl J."/>
            <person name="Frisvad J.C."/>
            <person name="Nielsen K.F."/>
            <person name="Lyhne E.K."/>
            <person name="Kogle M.E."/>
            <person name="Kuo A."/>
            <person name="Riley R."/>
            <person name="Clum A."/>
            <person name="Nolan M."/>
            <person name="Lipzen A."/>
            <person name="Salamov A."/>
            <person name="Henrissat B."/>
            <person name="Wiebenga A."/>
            <person name="De Vries R.P."/>
            <person name="Grigoriev I.V."/>
            <person name="Mortensen U.H."/>
            <person name="Andersen M.R."/>
            <person name="Baker S.E."/>
        </authorList>
    </citation>
    <scope>NUCLEOTIDE SEQUENCE [LARGE SCALE GENOMIC DNA]</scope>
    <source>
        <strain evidence="6 7">JOP 1030-1</strain>
    </source>
</reference>
<dbReference type="PROSITE" id="PS50850">
    <property type="entry name" value="MFS"/>
    <property type="match status" value="1"/>
</dbReference>
<dbReference type="GeneID" id="37080965"/>
<name>A0A318Z6S8_9EURO</name>
<sequence>MRPSDAPPKACESWCGNQVSKNLPELGIHSARIGCGFTRLAELPGHGHLDRMADSKGEVTLSTGTVADHISDSAPKEPPPQTPKNEGTPEPTHPKWHYIAIVAAACLIMMTTCSFVFAFGVYQSLYEEMAAQPNTPFTGTSTALIDLIGTLAIALMSMAGPYATSWSKHFSPQAVIIAGGWVFGVAYILASFSKTLWQFALTQGLLLGVGCCLAYVPTMSVAPTWFSARRGLAMGVIISGTGIGGMMWPPVLRAMISHIGFRNALRVSGCVATTIVSAAGALLRWEPRFHEKLKQQQQQSPPTGKKYLRLLFIPLIDRRTALSARFLAQAAGCFLQSAAYSTPLFFYVSFAQTLGYSASTAATFLTISNASNFLSRIVLGYLADKLGRINALAVTTLLSALSVFAFWFPATFAADKGVSTPAARGCFIVFTVLYGSFASAYISLFPASLVEVFGVERFTSVNGVLYLIRGMGALIGTPLVGMLIPERTALVLPQTYRRAAGVVGGLLLAAAGACFWVRWEMRNGRWRV</sequence>
<dbReference type="SUPFAM" id="SSF103473">
    <property type="entry name" value="MFS general substrate transporter"/>
    <property type="match status" value="1"/>
</dbReference>
<feature type="region of interest" description="Disordered" evidence="3">
    <location>
        <begin position="67"/>
        <end position="91"/>
    </location>
</feature>
<dbReference type="CDD" id="cd17352">
    <property type="entry name" value="MFS_MCT_SLC16"/>
    <property type="match status" value="1"/>
</dbReference>
<protein>
    <submittedName>
        <fullName evidence="6">Monocarboxylate transporter</fullName>
    </submittedName>
</protein>
<evidence type="ECO:0000313" key="7">
    <source>
        <dbReference type="Proteomes" id="UP000248349"/>
    </source>
</evidence>
<dbReference type="RefSeq" id="XP_025428993.1">
    <property type="nucleotide sequence ID" value="XM_025579736.1"/>
</dbReference>
<evidence type="ECO:0000256" key="2">
    <source>
        <dbReference type="ARBA" id="ARBA00006727"/>
    </source>
</evidence>
<feature type="transmembrane region" description="Helical" evidence="4">
    <location>
        <begin position="232"/>
        <end position="252"/>
    </location>
</feature>
<dbReference type="PANTHER" id="PTHR11360:SF284">
    <property type="entry name" value="EG:103B4.3 PROTEIN-RELATED"/>
    <property type="match status" value="1"/>
</dbReference>
<evidence type="ECO:0000256" key="4">
    <source>
        <dbReference type="SAM" id="Phobius"/>
    </source>
</evidence>